<evidence type="ECO:0000256" key="1">
    <source>
        <dbReference type="SAM" id="MobiDB-lite"/>
    </source>
</evidence>
<feature type="region of interest" description="Disordered" evidence="1">
    <location>
        <begin position="29"/>
        <end position="62"/>
    </location>
</feature>
<dbReference type="AlphaFoldDB" id="A0A8I2YLV3"/>
<keyword evidence="4" id="KW-1185">Reference proteome</keyword>
<protein>
    <submittedName>
        <fullName evidence="3">P-loop containing nucleoside triphosphate hydrolase protein</fullName>
    </submittedName>
</protein>
<dbReference type="SUPFAM" id="SSF52540">
    <property type="entry name" value="P-loop containing nucleoside triphosphate hydrolases"/>
    <property type="match status" value="1"/>
</dbReference>
<evidence type="ECO:0000313" key="3">
    <source>
        <dbReference type="EMBL" id="KAG6374157.1"/>
    </source>
</evidence>
<evidence type="ECO:0000259" key="2">
    <source>
        <dbReference type="Pfam" id="PF01926"/>
    </source>
</evidence>
<evidence type="ECO:0000313" key="4">
    <source>
        <dbReference type="Proteomes" id="UP000683000"/>
    </source>
</evidence>
<dbReference type="GO" id="GO:0005525">
    <property type="term" value="F:GTP binding"/>
    <property type="evidence" value="ECO:0007669"/>
    <property type="project" value="InterPro"/>
</dbReference>
<feature type="domain" description="G" evidence="2">
    <location>
        <begin position="73"/>
        <end position="167"/>
    </location>
</feature>
<dbReference type="OrthoDB" id="8954335at2759"/>
<dbReference type="InterPro" id="IPR059179">
    <property type="entry name" value="MLKL-like_MCAfunc"/>
</dbReference>
<accession>A0A8I2YLV3</accession>
<gene>
    <name evidence="3" type="ORF">JVT61DRAFT_4805</name>
</gene>
<sequence length="541" mass="60565">MVLLLRLFWQLEYETSANISSYLTTTSPPLPASHATSPSHQHPPNHPGSSVPDNAAVRGTQSGSSIDVDDIVIAVMGITRAGKSSFINKAAGRMEIVITNDLASQTRTVRPVRCLHPDGHRNVVLVDTPGFDDTHLSDAQTLRILAHWLKETYQNNIKLSGLLYLHRISDNRMAGTPLRHLSVFKELCGENSMKNIVLVTTMWDVEDESVGSEREEQLLSIFWKDMIRLGSRTYRFQDTRESAWEIIDCLDLERSGQRRTPLQVQQEMVDHGLQLHQTGAAKTLLRSLTKHVGQAKNFWSKLRNKTRRKTCPKEHPSHLESHTFQSRSSTIVSSASGVSWPAESTFSGCSASSRQDILLATIEVLGLDQQRVDIYNIPMLREIIGMALSIARLIQKMGGTHHAIVQLIEYSGWLLDEITQHAMRSASVLSRDMKRALSTFQRELIDLEKAVTSISGRDLIAPFFLHEADLQTITVCTASIKAVYDKLDIKLAIDNRHAISRLDDQVTELWANPAQRQCECGMHDIPPGDAQEMGSHPLPRV</sequence>
<dbReference type="Proteomes" id="UP000683000">
    <property type="component" value="Unassembled WGS sequence"/>
</dbReference>
<feature type="compositionally biased region" description="Polar residues" evidence="1">
    <location>
        <begin position="34"/>
        <end position="52"/>
    </location>
</feature>
<dbReference type="Gene3D" id="3.40.50.300">
    <property type="entry name" value="P-loop containing nucleotide triphosphate hydrolases"/>
    <property type="match status" value="1"/>
</dbReference>
<keyword evidence="3" id="KW-0378">Hydrolase</keyword>
<proteinExistence type="predicted"/>
<feature type="region of interest" description="Disordered" evidence="1">
    <location>
        <begin position="522"/>
        <end position="541"/>
    </location>
</feature>
<dbReference type="GO" id="GO:0016787">
    <property type="term" value="F:hydrolase activity"/>
    <property type="evidence" value="ECO:0007669"/>
    <property type="project" value="UniProtKB-KW"/>
</dbReference>
<dbReference type="InterPro" id="IPR027417">
    <property type="entry name" value="P-loop_NTPase"/>
</dbReference>
<reference evidence="3" key="1">
    <citation type="submission" date="2021-03" db="EMBL/GenBank/DDBJ databases">
        <title>Evolutionary innovations through gain and loss of genes in the ectomycorrhizal Boletales.</title>
        <authorList>
            <person name="Wu G."/>
            <person name="Miyauchi S."/>
            <person name="Morin E."/>
            <person name="Yang Z.-L."/>
            <person name="Xu J."/>
            <person name="Martin F.M."/>
        </authorList>
    </citation>
    <scope>NUCLEOTIDE SEQUENCE</scope>
    <source>
        <strain evidence="3">BR01</strain>
    </source>
</reference>
<dbReference type="CDD" id="cd00882">
    <property type="entry name" value="Ras_like_GTPase"/>
    <property type="match status" value="1"/>
</dbReference>
<dbReference type="Pfam" id="PF01926">
    <property type="entry name" value="MMR_HSR1"/>
    <property type="match status" value="1"/>
</dbReference>
<dbReference type="CDD" id="cd21037">
    <property type="entry name" value="MLKL_NTD"/>
    <property type="match status" value="1"/>
</dbReference>
<comment type="caution">
    <text evidence="3">The sequence shown here is derived from an EMBL/GenBank/DDBJ whole genome shotgun (WGS) entry which is preliminary data.</text>
</comment>
<dbReference type="EMBL" id="JAGFBS010000019">
    <property type="protein sequence ID" value="KAG6374157.1"/>
    <property type="molecule type" value="Genomic_DNA"/>
</dbReference>
<dbReference type="InterPro" id="IPR006073">
    <property type="entry name" value="GTP-bd"/>
</dbReference>
<organism evidence="3 4">
    <name type="scientific">Boletus reticuloceps</name>
    <dbReference type="NCBI Taxonomy" id="495285"/>
    <lineage>
        <taxon>Eukaryota</taxon>
        <taxon>Fungi</taxon>
        <taxon>Dikarya</taxon>
        <taxon>Basidiomycota</taxon>
        <taxon>Agaricomycotina</taxon>
        <taxon>Agaricomycetes</taxon>
        <taxon>Agaricomycetidae</taxon>
        <taxon>Boletales</taxon>
        <taxon>Boletineae</taxon>
        <taxon>Boletaceae</taxon>
        <taxon>Boletoideae</taxon>
        <taxon>Boletus</taxon>
    </lineage>
</organism>
<name>A0A8I2YLV3_9AGAM</name>